<keyword evidence="8" id="KW-1185">Reference proteome</keyword>
<feature type="transmembrane region" description="Helical" evidence="5">
    <location>
        <begin position="339"/>
        <end position="358"/>
    </location>
</feature>
<dbReference type="Pfam" id="PF04082">
    <property type="entry name" value="Fungal_trans"/>
    <property type="match status" value="1"/>
</dbReference>
<feature type="domain" description="Xylanolytic transcriptional activator regulatory" evidence="6">
    <location>
        <begin position="366"/>
        <end position="438"/>
    </location>
</feature>
<protein>
    <submittedName>
        <fullName evidence="7">Transcription factor domain-containing protein</fullName>
    </submittedName>
</protein>
<gene>
    <name evidence="7" type="ORF">SUNI508_02668</name>
</gene>
<keyword evidence="5" id="KW-0472">Membrane</keyword>
<evidence type="ECO:0000259" key="6">
    <source>
        <dbReference type="SMART" id="SM00906"/>
    </source>
</evidence>
<dbReference type="InterPro" id="IPR051127">
    <property type="entry name" value="Fungal_SecMet_Regulators"/>
</dbReference>
<evidence type="ECO:0000256" key="4">
    <source>
        <dbReference type="SAM" id="MobiDB-lite"/>
    </source>
</evidence>
<dbReference type="SMART" id="SM00906">
    <property type="entry name" value="Fungal_trans"/>
    <property type="match status" value="1"/>
</dbReference>
<dbReference type="EMBL" id="JARVKF010000440">
    <property type="protein sequence ID" value="KAK9413469.1"/>
    <property type="molecule type" value="Genomic_DNA"/>
</dbReference>
<accession>A0ABR2UG42</accession>
<reference evidence="7 8" key="1">
    <citation type="journal article" date="2024" name="J. Plant Pathol.">
        <title>Sequence and assembly of the genome of Seiridium unicorne, isolate CBS 538.82, causal agent of cypress canker disease.</title>
        <authorList>
            <person name="Scali E."/>
            <person name="Rocca G.D."/>
            <person name="Danti R."/>
            <person name="Garbelotto M."/>
            <person name="Barberini S."/>
            <person name="Baroncelli R."/>
            <person name="Emiliani G."/>
        </authorList>
    </citation>
    <scope>NUCLEOTIDE SEQUENCE [LARGE SCALE GENOMIC DNA]</scope>
    <source>
        <strain evidence="7 8">BM-138-508</strain>
    </source>
</reference>
<dbReference type="PANTHER" id="PTHR47424:SF9">
    <property type="entry name" value="TAH-2"/>
    <property type="match status" value="1"/>
</dbReference>
<name>A0ABR2UG42_9PEZI</name>
<evidence type="ECO:0000313" key="8">
    <source>
        <dbReference type="Proteomes" id="UP001408356"/>
    </source>
</evidence>
<dbReference type="InterPro" id="IPR007219">
    <property type="entry name" value="XnlR_reg_dom"/>
</dbReference>
<organism evidence="7 8">
    <name type="scientific">Seiridium unicorne</name>
    <dbReference type="NCBI Taxonomy" id="138068"/>
    <lineage>
        <taxon>Eukaryota</taxon>
        <taxon>Fungi</taxon>
        <taxon>Dikarya</taxon>
        <taxon>Ascomycota</taxon>
        <taxon>Pezizomycotina</taxon>
        <taxon>Sordariomycetes</taxon>
        <taxon>Xylariomycetidae</taxon>
        <taxon>Amphisphaeriales</taxon>
        <taxon>Sporocadaceae</taxon>
        <taxon>Seiridium</taxon>
    </lineage>
</organism>
<dbReference type="Proteomes" id="UP001408356">
    <property type="component" value="Unassembled WGS sequence"/>
</dbReference>
<sequence length="763" mass="84317">MAVNTSRPERITPSLTLQTPLGPHSHGPGLVIVTQAGAPAGLNVDPQQAYAQEGYIVAHLRISPSYTDLRIRDELREATEALSFHDQCSDKSRYGIIVYTPSAYPSLMEAIDGNGEISHIPQSARDIQPADQRMTPVTRAYASNISPVSAVTSFSPTPTDDGSTQLPQMPLRGQQMANKSWYPSLLETRFELTVMQASTGETPALSFLYFLRKTLRPFVGPTSFTDDEHDVVAQQTESEQEACPEPTHSAEELYALLDSYFEATSGLIDLFSADEVDTLVTARTADTVAHSDPPAAEDLAALDVALAIGAQALPKNDSHLCTANAFVLRARQLAFEGMLANPSLSMVRLFLLLAFYMLGACQRNAASMYIGISARAAVLLGLHHGDTRATSIQDFEIRSRTWNSLRVLEVLTSFILGRTPGVPDVWLDFSHPRSCVSLPAMNQSAFTSMIEGARLIENIVQQLRSRHVLHVPTAEVSLENLRRWTQSLPATARVFKVAENTEMDSAERQVLVGNTHVSCVYYFSVMLITRPFLVAYLLSRLRGRAPDHLIEDPDEATDMTIKNNIVSKLAQVCVSSATYMADMCRKAQQFGFSFGNLCLMNAWLFGSGLILGFSMFAGEPRKDIEDAFGATLSILSEMAETSPQAKSYHDILVDFSAAVTKYRHRVAGEVRRAVKHYMEQVLVIEPIRRTEQRLPYSQSAQTAATTWVTDLSSQDIENHVVGDSDSVEVAEVSPQWDELDFQFDSPNLVQELEELEKLFYSVE</sequence>
<keyword evidence="2" id="KW-0804">Transcription</keyword>
<evidence type="ECO:0000256" key="2">
    <source>
        <dbReference type="ARBA" id="ARBA00023163"/>
    </source>
</evidence>
<evidence type="ECO:0000256" key="3">
    <source>
        <dbReference type="ARBA" id="ARBA00023242"/>
    </source>
</evidence>
<feature type="region of interest" description="Disordered" evidence="4">
    <location>
        <begin position="1"/>
        <end position="28"/>
    </location>
</feature>
<evidence type="ECO:0000313" key="7">
    <source>
        <dbReference type="EMBL" id="KAK9413469.1"/>
    </source>
</evidence>
<dbReference type="CDD" id="cd12148">
    <property type="entry name" value="fungal_TF_MHR"/>
    <property type="match status" value="1"/>
</dbReference>
<evidence type="ECO:0000256" key="5">
    <source>
        <dbReference type="SAM" id="Phobius"/>
    </source>
</evidence>
<dbReference type="PANTHER" id="PTHR47424">
    <property type="entry name" value="REGULATORY PROTEIN GAL4"/>
    <property type="match status" value="1"/>
</dbReference>
<keyword evidence="5" id="KW-1133">Transmembrane helix</keyword>
<keyword evidence="1" id="KW-0805">Transcription regulation</keyword>
<feature type="transmembrane region" description="Helical" evidence="5">
    <location>
        <begin position="590"/>
        <end position="616"/>
    </location>
</feature>
<comment type="caution">
    <text evidence="7">The sequence shown here is derived from an EMBL/GenBank/DDBJ whole genome shotgun (WGS) entry which is preliminary data.</text>
</comment>
<keyword evidence="5" id="KW-0812">Transmembrane</keyword>
<keyword evidence="3" id="KW-0539">Nucleus</keyword>
<proteinExistence type="predicted"/>
<evidence type="ECO:0000256" key="1">
    <source>
        <dbReference type="ARBA" id="ARBA00023015"/>
    </source>
</evidence>